<dbReference type="PANTHER" id="PTHR23159:SF60">
    <property type="entry name" value="SPINDLE ASSEMBLY ABNORMAL PROTEIN 4"/>
    <property type="match status" value="1"/>
</dbReference>
<protein>
    <submittedName>
        <fullName evidence="3">Uncharacterized protein</fullName>
    </submittedName>
</protein>
<feature type="compositionally biased region" description="Basic and acidic residues" evidence="2">
    <location>
        <begin position="452"/>
        <end position="463"/>
    </location>
</feature>
<feature type="coiled-coil region" evidence="1">
    <location>
        <begin position="156"/>
        <end position="299"/>
    </location>
</feature>
<keyword evidence="1" id="KW-0175">Coiled coil</keyword>
<evidence type="ECO:0000256" key="2">
    <source>
        <dbReference type="SAM" id="MobiDB-lite"/>
    </source>
</evidence>
<sequence>MACIGDENLKNTEIWEWQGRVWDSETIFGHGMELSGHQIFFAHEKLHIKALNLKINSLEAEKVILITRNDELESRLIQLGKNVSDASVIASSSHPAAIEDISNLVSLGSAFKPIHTQMMMQMGRTNERQKATGALQWSMEENVTTPYGHQYDEELINNMRTELNAARQECSLVQEKIVQMGCVNFELERELKDAKEKLGKAEMRAQQAEEEARRNCAQQAKHQESLQSKFLAKFNALEKEVNDLKEELVSKNEQLKARTMENNKRNEEIKQWRFAMDEMEAVHMEIQMLEKQLNNEKAAMESKWAEVRTILLERKGDMSRKTSSAEPAAGGEQSTVIQLKQMTNTINDLKNTVDKQTKQLEREKAEKRKFKAIIRQLEVNKEVLVLPSLMKNSDREQHLVPLGAQIIGLQKQRDFMDREITLLCTLNKSKDVLIQTLKAELEGFEKPGFSRPENDRNEDKNSRTEQLQAQIEIMSQEKSEVLNLLAKSNAEFERLQMHAQRLQMEHDRLQSQLQFSPERNLNVITSNASTQLEFVNVEVGDLSMAEKMTDSAANKSVNIKMKEQMERLAEAMQQKNTELRKVLNENEALKIKCVESTAALDLLSDELERRSQEKDAIIEMLQSQHTYLTQTILLNEKGEKQLATPSTVSQSINTNIEPKCVVRNASTVMDGAENGPIPVMRHCATQTRTDFNFSEITEMRQKLTSGSFGEVIHNDDSTPEVENQEICQYVDKPSQIHDNLTDDARQLMILNAELETAVEVLKGEIWTLNEQLKGSLVDREDLSEKLCELSQRHEEEIERARERERDLEEQKDMAERSQRQAALAENESNCRLVEWQEKSAQMENSRIELENAYAKLSEYYQQLQQAYNALYMRFNTCKVDSNTQTIVDSNTFKISEKFAEKIEHLKNKLTQQKTELKRQAIELQHVRDLLREHLHVALKNVRDLREMNLKLLKDIVVDNVQAARVQLCEILNEVHSCAEKVIVRCFEEKERKDAEIALAMKQLINVILTENISQAEDLSLSVIVDAVSKKFLERESEHTVLKNDLLNERNDEAALKMTIQRSVSEKEEESELKIKGLEDLLQVTQFSLSEYVIRCQQLQAKLDLISTDQSSEAAAKCGTSGSESWNCSTPCTICRELRQTKQPAPTPQLQLAILAARLTTKIADNDALFRCNAELAQTNLRLQNEVSELREQMTKHITSTNDPGTSSTNQQSLFQQQHISKHSSNQTLEQKAMHSEEKKWKWDAEDSDAKLVSSSKVEDTIVYQNQQITGFMIKDEIKTPALRELESQEQSEESLEKKLRAENLNASERFEEKNEKMENNTERLGKCSGVLGEHLKREIKAEQLEDGLERKQHEGAKHQQELEEMFKEKKLKVSRTNREELLSLKSENMQLTDFMGNSNQEREGLKEELQSTKTPYENEGIYCELFQAVFIEELEKQKEAVKTKLESENGWISNGAPKQFQALPEERTQDIPRDSIIAEDRMQLLQELEGQLQQKEIEMQELEKENRSLSQQLEKGRLRDEVENEVTSRLREEITLLKQENESLNIELAKKQASLDEEKASMKAELVNLECQLENREIILEELKTKLKHTQEESIQVQRQLYDNGTQTSELQIMNEVSQEFHQQLIEAQRKIMELEQRLDQVIEQNGLLKNAEEKLMDALMVSNKQLAKMESKNEKLESEVSNLQASLLKAEKMAKKTNQKKSVMHGNSNAVIEVHGKSGTSSAKMQPLDSPVERCFSMQEKNEDKLRRRKGSSGGFQGAEKI</sequence>
<name>A0A498S4Z3_ACAVI</name>
<evidence type="ECO:0000313" key="3">
    <source>
        <dbReference type="EMBL" id="VBB26933.1"/>
    </source>
</evidence>
<dbReference type="PANTHER" id="PTHR23159">
    <property type="entry name" value="CENTROSOMAL PROTEIN 2"/>
    <property type="match status" value="1"/>
</dbReference>
<feature type="coiled-coil region" evidence="1">
    <location>
        <begin position="737"/>
        <end position="869"/>
    </location>
</feature>
<feature type="compositionally biased region" description="Polar residues" evidence="2">
    <location>
        <begin position="1195"/>
        <end position="1229"/>
    </location>
</feature>
<dbReference type="OrthoDB" id="5848316at2759"/>
<feature type="region of interest" description="Disordered" evidence="2">
    <location>
        <begin position="1195"/>
        <end position="1245"/>
    </location>
</feature>
<dbReference type="EMBL" id="UPTC01000160">
    <property type="protein sequence ID" value="VBB26933.1"/>
    <property type="molecule type" value="Genomic_DNA"/>
</dbReference>
<feature type="compositionally biased region" description="Basic and acidic residues" evidence="2">
    <location>
        <begin position="1231"/>
        <end position="1245"/>
    </location>
</feature>
<feature type="coiled-coil region" evidence="1">
    <location>
        <begin position="1478"/>
        <end position="1701"/>
    </location>
</feature>
<feature type="coiled-coil region" evidence="1">
    <location>
        <begin position="895"/>
        <end position="926"/>
    </location>
</feature>
<dbReference type="Proteomes" id="UP000276991">
    <property type="component" value="Unassembled WGS sequence"/>
</dbReference>
<proteinExistence type="predicted"/>
<dbReference type="STRING" id="6277.A0A498S4Z3"/>
<gene>
    <name evidence="3" type="ORF">NAV_LOCUS1763</name>
</gene>
<feature type="coiled-coil region" evidence="1">
    <location>
        <begin position="1282"/>
        <end position="1379"/>
    </location>
</feature>
<keyword evidence="4" id="KW-1185">Reference proteome</keyword>
<feature type="compositionally biased region" description="Gly residues" evidence="2">
    <location>
        <begin position="1753"/>
        <end position="1763"/>
    </location>
</feature>
<feature type="coiled-coil region" evidence="1">
    <location>
        <begin position="554"/>
        <end position="624"/>
    </location>
</feature>
<feature type="region of interest" description="Disordered" evidence="2">
    <location>
        <begin position="1739"/>
        <end position="1763"/>
    </location>
</feature>
<feature type="coiled-coil region" evidence="1">
    <location>
        <begin position="48"/>
        <end position="75"/>
    </location>
</feature>
<reference evidence="3 4" key="1">
    <citation type="submission" date="2018-08" db="EMBL/GenBank/DDBJ databases">
        <authorList>
            <person name="Laetsch R D."/>
            <person name="Stevens L."/>
            <person name="Kumar S."/>
            <person name="Blaxter L. M."/>
        </authorList>
    </citation>
    <scope>NUCLEOTIDE SEQUENCE [LARGE SCALE GENOMIC DNA]</scope>
</reference>
<accession>A0A498S4Z3</accession>
<evidence type="ECO:0000256" key="1">
    <source>
        <dbReference type="SAM" id="Coils"/>
    </source>
</evidence>
<organism evidence="3 4">
    <name type="scientific">Acanthocheilonema viteae</name>
    <name type="common">Filarial nematode worm</name>
    <name type="synonym">Dipetalonema viteae</name>
    <dbReference type="NCBI Taxonomy" id="6277"/>
    <lineage>
        <taxon>Eukaryota</taxon>
        <taxon>Metazoa</taxon>
        <taxon>Ecdysozoa</taxon>
        <taxon>Nematoda</taxon>
        <taxon>Chromadorea</taxon>
        <taxon>Rhabditida</taxon>
        <taxon>Spirurina</taxon>
        <taxon>Spiruromorpha</taxon>
        <taxon>Filarioidea</taxon>
        <taxon>Onchocercidae</taxon>
        <taxon>Acanthocheilonema</taxon>
    </lineage>
</organism>
<feature type="coiled-coil region" evidence="1">
    <location>
        <begin position="339"/>
        <end position="380"/>
    </location>
</feature>
<evidence type="ECO:0000313" key="4">
    <source>
        <dbReference type="Proteomes" id="UP000276991"/>
    </source>
</evidence>
<feature type="region of interest" description="Disordered" evidence="2">
    <location>
        <begin position="445"/>
        <end position="466"/>
    </location>
</feature>